<reference evidence="7 8" key="1">
    <citation type="journal article" date="2015" name="Genome Announc.">
        <title>Expanding the biotechnology potential of lactobacilli through comparative genomics of 213 strains and associated genera.</title>
        <authorList>
            <person name="Sun Z."/>
            <person name="Harris H.M."/>
            <person name="McCann A."/>
            <person name="Guo C."/>
            <person name="Argimon S."/>
            <person name="Zhang W."/>
            <person name="Yang X."/>
            <person name="Jeffery I.B."/>
            <person name="Cooney J.C."/>
            <person name="Kagawa T.F."/>
            <person name="Liu W."/>
            <person name="Song Y."/>
            <person name="Salvetti E."/>
            <person name="Wrobel A."/>
            <person name="Rasinkangas P."/>
            <person name="Parkhill J."/>
            <person name="Rea M.C."/>
            <person name="O'Sullivan O."/>
            <person name="Ritari J."/>
            <person name="Douillard F.P."/>
            <person name="Paul Ross R."/>
            <person name="Yang R."/>
            <person name="Briner A.E."/>
            <person name="Felis G.E."/>
            <person name="de Vos W.M."/>
            <person name="Barrangou R."/>
            <person name="Klaenhammer T.R."/>
            <person name="Caufield P.W."/>
            <person name="Cui Y."/>
            <person name="Zhang H."/>
            <person name="O'Toole P.W."/>
        </authorList>
    </citation>
    <scope>NUCLEOTIDE SEQUENCE [LARGE SCALE GENOMIC DNA]</scope>
    <source>
        <strain evidence="7 8">DSM 20515</strain>
    </source>
</reference>
<keyword evidence="4 7" id="KW-0808">Transferase</keyword>
<dbReference type="UniPathway" id="UPA00148"/>
<name>A0A0R2B8Z2_SECCO</name>
<dbReference type="STRING" id="33960.TY91_13470"/>
<dbReference type="SUPFAM" id="SSF53335">
    <property type="entry name" value="S-adenosyl-L-methionine-dependent methyltransferases"/>
    <property type="match status" value="1"/>
</dbReference>
<dbReference type="CDD" id="cd02440">
    <property type="entry name" value="AdoMet_MTases"/>
    <property type="match status" value="1"/>
</dbReference>
<dbReference type="NCBIfam" id="NF006138">
    <property type="entry name" value="PRK08287.1"/>
    <property type="match status" value="1"/>
</dbReference>
<dbReference type="NCBIfam" id="TIGR02469">
    <property type="entry name" value="CbiT"/>
    <property type="match status" value="1"/>
</dbReference>
<evidence type="ECO:0000256" key="5">
    <source>
        <dbReference type="ARBA" id="ARBA00022691"/>
    </source>
</evidence>
<keyword evidence="3 7" id="KW-0489">Methyltransferase</keyword>
<evidence type="ECO:0000256" key="2">
    <source>
        <dbReference type="ARBA" id="ARBA00022573"/>
    </source>
</evidence>
<comment type="caution">
    <text evidence="7">The sequence shown here is derived from an EMBL/GenBank/DDBJ whole genome shotgun (WGS) entry which is preliminary data.</text>
</comment>
<dbReference type="InterPro" id="IPR025714">
    <property type="entry name" value="Methyltranfer_dom"/>
</dbReference>
<dbReference type="GO" id="GO:0032259">
    <property type="term" value="P:methylation"/>
    <property type="evidence" value="ECO:0007669"/>
    <property type="project" value="UniProtKB-KW"/>
</dbReference>
<gene>
    <name evidence="7" type="ORF">FC82_GL002232</name>
</gene>
<dbReference type="PANTHER" id="PTHR43182:SF1">
    <property type="entry name" value="COBALT-PRECORRIN-7 C(5)-METHYLTRANSFERASE"/>
    <property type="match status" value="1"/>
</dbReference>
<sequence>MRDEDFLRTKVPMTKSEVRAISLDKLQLQGKTSFLDIGSGTGSVSLQAALEFPELRVTAIEKNDDAIAIMHDNMVHFKTTNINLIQGEAPTDIPDQQYDAIFVGGSGANLTAIIDFALAHLAVGGALVLNFILQENALETFQYLQTVDAADLEMVETRIAKWHALGKGHFFKPQNPTLIVSAIRKVR</sequence>
<dbReference type="Pfam" id="PF13847">
    <property type="entry name" value="Methyltransf_31"/>
    <property type="match status" value="1"/>
</dbReference>
<dbReference type="PANTHER" id="PTHR43182">
    <property type="entry name" value="COBALT-PRECORRIN-6B C(15)-METHYLTRANSFERASE (DECARBOXYLATING)"/>
    <property type="match status" value="1"/>
</dbReference>
<dbReference type="EMBL" id="AYYR01000052">
    <property type="protein sequence ID" value="KRM75520.1"/>
    <property type="molecule type" value="Genomic_DNA"/>
</dbReference>
<dbReference type="PATRIC" id="fig|1423733.4.peg.2345"/>
<evidence type="ECO:0000313" key="7">
    <source>
        <dbReference type="EMBL" id="KRM75520.1"/>
    </source>
</evidence>
<proteinExistence type="predicted"/>
<evidence type="ECO:0000313" key="8">
    <source>
        <dbReference type="Proteomes" id="UP000051845"/>
    </source>
</evidence>
<dbReference type="Gene3D" id="3.40.50.150">
    <property type="entry name" value="Vaccinia Virus protein VP39"/>
    <property type="match status" value="1"/>
</dbReference>
<dbReference type="RefSeq" id="WP_056996781.1">
    <property type="nucleotide sequence ID" value="NZ_AYYR01000052.1"/>
</dbReference>
<dbReference type="InterPro" id="IPR014008">
    <property type="entry name" value="Cbl_synth_MTase_CbiT"/>
</dbReference>
<accession>A0A0R2B8Z2</accession>
<organism evidence="7 8">
    <name type="scientific">Secundilactobacillus collinoides DSM 20515 = JCM 1123</name>
    <dbReference type="NCBI Taxonomy" id="1423733"/>
    <lineage>
        <taxon>Bacteria</taxon>
        <taxon>Bacillati</taxon>
        <taxon>Bacillota</taxon>
        <taxon>Bacilli</taxon>
        <taxon>Lactobacillales</taxon>
        <taxon>Lactobacillaceae</taxon>
        <taxon>Secundilactobacillus</taxon>
    </lineage>
</organism>
<dbReference type="GO" id="GO:0008276">
    <property type="term" value="F:protein methyltransferase activity"/>
    <property type="evidence" value="ECO:0007669"/>
    <property type="project" value="InterPro"/>
</dbReference>
<dbReference type="AlphaFoldDB" id="A0A0R2B8Z2"/>
<dbReference type="InterPro" id="IPR050714">
    <property type="entry name" value="Cobalamin_biosynth_MTase"/>
</dbReference>
<evidence type="ECO:0000256" key="4">
    <source>
        <dbReference type="ARBA" id="ARBA00022679"/>
    </source>
</evidence>
<feature type="domain" description="Methyltransferase" evidence="6">
    <location>
        <begin position="31"/>
        <end position="103"/>
    </location>
</feature>
<evidence type="ECO:0000256" key="3">
    <source>
        <dbReference type="ARBA" id="ARBA00022603"/>
    </source>
</evidence>
<evidence type="ECO:0000256" key="1">
    <source>
        <dbReference type="ARBA" id="ARBA00004953"/>
    </source>
</evidence>
<keyword evidence="5" id="KW-0949">S-adenosyl-L-methionine</keyword>
<dbReference type="GO" id="GO:0009236">
    <property type="term" value="P:cobalamin biosynthetic process"/>
    <property type="evidence" value="ECO:0007669"/>
    <property type="project" value="UniProtKB-UniPathway"/>
</dbReference>
<comment type="pathway">
    <text evidence="1">Cofactor biosynthesis; adenosylcobalamin biosynthesis.</text>
</comment>
<dbReference type="Proteomes" id="UP000051845">
    <property type="component" value="Unassembled WGS sequence"/>
</dbReference>
<dbReference type="InterPro" id="IPR029063">
    <property type="entry name" value="SAM-dependent_MTases_sf"/>
</dbReference>
<evidence type="ECO:0000259" key="6">
    <source>
        <dbReference type="Pfam" id="PF13847"/>
    </source>
</evidence>
<protein>
    <submittedName>
        <fullName evidence="7">Precorrin-6Y C5,15-methyltransferase, CbiT subunit</fullName>
    </submittedName>
</protein>
<keyword evidence="2" id="KW-0169">Cobalamin biosynthesis</keyword>